<feature type="domain" description="EF-hand" evidence="2">
    <location>
        <begin position="85"/>
        <end position="115"/>
    </location>
</feature>
<dbReference type="EMBL" id="JACHHX010000001">
    <property type="protein sequence ID" value="MBB5014130.1"/>
    <property type="molecule type" value="Genomic_DNA"/>
</dbReference>
<name>A0A7W7V7Q5_9GAMM</name>
<dbReference type="PROSITE" id="PS00018">
    <property type="entry name" value="EF_HAND_1"/>
    <property type="match status" value="2"/>
</dbReference>
<evidence type="ECO:0000256" key="1">
    <source>
        <dbReference type="SAM" id="SignalP"/>
    </source>
</evidence>
<gene>
    <name evidence="3" type="ORF">HNQ58_000001</name>
</gene>
<proteinExistence type="predicted"/>
<dbReference type="Pfam" id="PF13202">
    <property type="entry name" value="EF-hand_5"/>
    <property type="match status" value="2"/>
</dbReference>
<dbReference type="SUPFAM" id="SSF47473">
    <property type="entry name" value="EF-hand"/>
    <property type="match status" value="1"/>
</dbReference>
<accession>A0A7W7V7Q5</accession>
<dbReference type="Pfam" id="PF13405">
    <property type="entry name" value="EF-hand_6"/>
    <property type="match status" value="1"/>
</dbReference>
<dbReference type="InterPro" id="IPR002048">
    <property type="entry name" value="EF_hand_dom"/>
</dbReference>
<comment type="caution">
    <text evidence="3">The sequence shown here is derived from an EMBL/GenBank/DDBJ whole genome shotgun (WGS) entry which is preliminary data.</text>
</comment>
<dbReference type="InterPro" id="IPR011992">
    <property type="entry name" value="EF-hand-dom_pair"/>
</dbReference>
<dbReference type="GO" id="GO:0005509">
    <property type="term" value="F:calcium ion binding"/>
    <property type="evidence" value="ECO:0007669"/>
    <property type="project" value="InterPro"/>
</dbReference>
<feature type="domain" description="EF-hand" evidence="2">
    <location>
        <begin position="20"/>
        <end position="55"/>
    </location>
</feature>
<organism evidence="3 4">
    <name type="scientific">Rehaibacterium terrae</name>
    <dbReference type="NCBI Taxonomy" id="1341696"/>
    <lineage>
        <taxon>Bacteria</taxon>
        <taxon>Pseudomonadati</taxon>
        <taxon>Pseudomonadota</taxon>
        <taxon>Gammaproteobacteria</taxon>
        <taxon>Lysobacterales</taxon>
        <taxon>Lysobacteraceae</taxon>
        <taxon>Rehaibacterium</taxon>
    </lineage>
</organism>
<keyword evidence="4" id="KW-1185">Reference proteome</keyword>
<evidence type="ECO:0000313" key="3">
    <source>
        <dbReference type="EMBL" id="MBB5014130.1"/>
    </source>
</evidence>
<dbReference type="Proteomes" id="UP000519004">
    <property type="component" value="Unassembled WGS sequence"/>
</dbReference>
<dbReference type="AlphaFoldDB" id="A0A7W7V7Q5"/>
<feature type="signal peptide" evidence="1">
    <location>
        <begin position="1"/>
        <end position="22"/>
    </location>
</feature>
<evidence type="ECO:0000259" key="2">
    <source>
        <dbReference type="PROSITE" id="PS50222"/>
    </source>
</evidence>
<protein>
    <submittedName>
        <fullName evidence="3">Ca2+-binding EF-hand superfamily protein</fullName>
    </submittedName>
</protein>
<dbReference type="PROSITE" id="PS50222">
    <property type="entry name" value="EF_HAND_2"/>
    <property type="match status" value="2"/>
</dbReference>
<dbReference type="Gene3D" id="1.10.238.10">
    <property type="entry name" value="EF-hand"/>
    <property type="match status" value="2"/>
</dbReference>
<feature type="chain" id="PRO_5031050151" evidence="1">
    <location>
        <begin position="23"/>
        <end position="115"/>
    </location>
</feature>
<keyword evidence="1" id="KW-0732">Signal</keyword>
<evidence type="ECO:0000313" key="4">
    <source>
        <dbReference type="Proteomes" id="UP000519004"/>
    </source>
</evidence>
<reference evidence="3 4" key="1">
    <citation type="submission" date="2020-08" db="EMBL/GenBank/DDBJ databases">
        <title>Genomic Encyclopedia of Type Strains, Phase IV (KMG-IV): sequencing the most valuable type-strain genomes for metagenomic binning, comparative biology and taxonomic classification.</title>
        <authorList>
            <person name="Goeker M."/>
        </authorList>
    </citation>
    <scope>NUCLEOTIDE SEQUENCE [LARGE SCALE GENOMIC DNA]</scope>
    <source>
        <strain evidence="3 4">DSM 25897</strain>
    </source>
</reference>
<dbReference type="InterPro" id="IPR018247">
    <property type="entry name" value="EF_Hand_1_Ca_BS"/>
</dbReference>
<sequence>MRRLVVCLALALAPAAVGAQFAATPDDYLARMDVDGDGRISLAEYQAWMTRGFRAMDRNGDGILQDDELPPGVILRPSQPRTLDAFLANLARAFERLDRDGDGFLDAAELAAPPR</sequence>